<feature type="compositionally biased region" description="Basic and acidic residues" evidence="1">
    <location>
        <begin position="182"/>
        <end position="192"/>
    </location>
</feature>
<feature type="region of interest" description="Disordered" evidence="1">
    <location>
        <begin position="127"/>
        <end position="217"/>
    </location>
</feature>
<name>B0CIM0_BRUSI</name>
<reference evidence="2 3" key="1">
    <citation type="submission" date="2007-12" db="EMBL/GenBank/DDBJ databases">
        <title>Brucella suis ATCC 23445 whole genome shotgun sequencing project.</title>
        <authorList>
            <person name="Setubal J.C."/>
            <person name="Bowns C."/>
            <person name="Boyle S."/>
            <person name="Crasta O.R."/>
            <person name="Czar M.J."/>
            <person name="Dharmanolla C."/>
            <person name="Gillespie J.J."/>
            <person name="Kenyon R.W."/>
            <person name="Lu J."/>
            <person name="Mane S."/>
            <person name="Mohapatra S."/>
            <person name="Nagrani S."/>
            <person name="Purkayastha A."/>
            <person name="Rajasimha H.K."/>
            <person name="Shallom J.M."/>
            <person name="Shallom S."/>
            <person name="Shukla M."/>
            <person name="Snyder E.E."/>
            <person name="Sobral B.W."/>
            <person name="Wattam A.R."/>
            <person name="Will R."/>
            <person name="Williams K."/>
            <person name="Yoo H."/>
            <person name="Bruce D."/>
            <person name="Detter C."/>
            <person name="Munk C."/>
            <person name="Brettin T.S."/>
        </authorList>
    </citation>
    <scope>NUCLEOTIDE SEQUENCE [LARGE SCALE GENOMIC DNA]</scope>
    <source>
        <strain evidence="3">ATCC 23445 / NCTC 10510</strain>
    </source>
</reference>
<sequence length="309" mass="34851">MQAASCAMAVFPPYACLNEIDEQKHRERKRQHHRGQRRRARIIIFLKLDDDEKWRNLRLVGRIARDEDHGAIFADTARKGERKAGNNGRLQARQKHPPDRLETGSAKRCRRLLHLAADFLDDRLHGAHHEGQSDEDERNDDAHTRKDDADAIRAEQAADPAIRRIDRGQRNACNGSRQRKGNIHDGIDETASRKAIAHQNPSQNDPKDHIDQRSDEGGAEARFKRLQRALVGDDPPEAGKAHIARTQHQSRQRNENDKGQIGNTEAERQPETGNNARLSEVPPCSGLCRERRHAVFCSLLSAALSVGLA</sequence>
<feature type="region of interest" description="Disordered" evidence="1">
    <location>
        <begin position="75"/>
        <end position="106"/>
    </location>
</feature>
<gene>
    <name evidence="2" type="ordered locus">BSUIS_A0112</name>
</gene>
<feature type="compositionally biased region" description="Basic and acidic residues" evidence="1">
    <location>
        <begin position="205"/>
        <end position="217"/>
    </location>
</feature>
<proteinExistence type="predicted"/>
<dbReference type="EMBL" id="CP000911">
    <property type="protein sequence ID" value="ABY37216.1"/>
    <property type="molecule type" value="Genomic_DNA"/>
</dbReference>
<feature type="compositionally biased region" description="Basic residues" evidence="1">
    <location>
        <begin position="242"/>
        <end position="251"/>
    </location>
</feature>
<evidence type="ECO:0000313" key="2">
    <source>
        <dbReference type="EMBL" id="ABY37216.1"/>
    </source>
</evidence>
<evidence type="ECO:0000256" key="1">
    <source>
        <dbReference type="SAM" id="MobiDB-lite"/>
    </source>
</evidence>
<feature type="compositionally biased region" description="Basic and acidic residues" evidence="1">
    <location>
        <begin position="140"/>
        <end position="153"/>
    </location>
</feature>
<organism evidence="2 3">
    <name type="scientific">Brucella suis (strain ATCC 23445 / NCTC 10510)</name>
    <dbReference type="NCBI Taxonomy" id="470137"/>
    <lineage>
        <taxon>Bacteria</taxon>
        <taxon>Pseudomonadati</taxon>
        <taxon>Pseudomonadota</taxon>
        <taxon>Alphaproteobacteria</taxon>
        <taxon>Hyphomicrobiales</taxon>
        <taxon>Brucellaceae</taxon>
        <taxon>Brucella/Ochrobactrum group</taxon>
        <taxon>Brucella</taxon>
    </lineage>
</organism>
<dbReference type="AlphaFoldDB" id="B0CIM0"/>
<protein>
    <submittedName>
        <fullName evidence="2">Uncharacterized protein</fullName>
    </submittedName>
</protein>
<dbReference type="Proteomes" id="UP000008545">
    <property type="component" value="Chromosome I"/>
</dbReference>
<accession>B0CIM0</accession>
<evidence type="ECO:0000313" key="3">
    <source>
        <dbReference type="Proteomes" id="UP000008545"/>
    </source>
</evidence>
<dbReference type="KEGG" id="bmt:BSUIS_A0112"/>
<feature type="region of interest" description="Disordered" evidence="1">
    <location>
        <begin position="230"/>
        <end position="280"/>
    </location>
</feature>
<dbReference type="HOGENOM" id="CLU_899165_0_0_5"/>
<feature type="compositionally biased region" description="Basic and acidic residues" evidence="1">
    <location>
        <begin position="75"/>
        <end position="84"/>
    </location>
</feature>